<dbReference type="Proteomes" id="UP000026915">
    <property type="component" value="Chromosome 1"/>
</dbReference>
<dbReference type="EMBL" id="CM001879">
    <property type="protein sequence ID" value="EOX94915.1"/>
    <property type="molecule type" value="Genomic_DNA"/>
</dbReference>
<dbReference type="HOGENOM" id="CLU_2228050_0_0_1"/>
<evidence type="ECO:0000313" key="1">
    <source>
        <dbReference type="EMBL" id="EOX94915.1"/>
    </source>
</evidence>
<sequence length="106" mass="11446">MLSGSFSAERSTDTVMSFVVWKGRGIGNRKEEAKTSHCWIARALIGELNGNHGLLLKECQKAQQKSQNIVADEAVGLGAGCIQDFASGSIILSNNHWGDVKSEELI</sequence>
<dbReference type="InParanoid" id="A0A061DQC2"/>
<organism evidence="1 2">
    <name type="scientific">Theobroma cacao</name>
    <name type="common">Cacao</name>
    <name type="synonym">Cocoa</name>
    <dbReference type="NCBI Taxonomy" id="3641"/>
    <lineage>
        <taxon>Eukaryota</taxon>
        <taxon>Viridiplantae</taxon>
        <taxon>Streptophyta</taxon>
        <taxon>Embryophyta</taxon>
        <taxon>Tracheophyta</taxon>
        <taxon>Spermatophyta</taxon>
        <taxon>Magnoliopsida</taxon>
        <taxon>eudicotyledons</taxon>
        <taxon>Gunneridae</taxon>
        <taxon>Pentapetalae</taxon>
        <taxon>rosids</taxon>
        <taxon>malvids</taxon>
        <taxon>Malvales</taxon>
        <taxon>Malvaceae</taxon>
        <taxon>Byttnerioideae</taxon>
        <taxon>Theobroma</taxon>
    </lineage>
</organism>
<name>A0A061DQC2_THECC</name>
<proteinExistence type="predicted"/>
<accession>A0A061DQC2</accession>
<gene>
    <name evidence="1" type="ORF">TCM_004516</name>
</gene>
<keyword evidence="2" id="KW-1185">Reference proteome</keyword>
<reference evidence="1 2" key="1">
    <citation type="journal article" date="2013" name="Genome Biol.">
        <title>The genome sequence of the most widely cultivated cacao type and its use to identify candidate genes regulating pod color.</title>
        <authorList>
            <person name="Motamayor J.C."/>
            <person name="Mockaitis K."/>
            <person name="Schmutz J."/>
            <person name="Haiminen N."/>
            <person name="Iii D.L."/>
            <person name="Cornejo O."/>
            <person name="Findley S.D."/>
            <person name="Zheng P."/>
            <person name="Utro F."/>
            <person name="Royaert S."/>
            <person name="Saski C."/>
            <person name="Jenkins J."/>
            <person name="Podicheti R."/>
            <person name="Zhao M."/>
            <person name="Scheffler B.E."/>
            <person name="Stack J.C."/>
            <person name="Feltus F.A."/>
            <person name="Mustiga G.M."/>
            <person name="Amores F."/>
            <person name="Phillips W."/>
            <person name="Marelli J.P."/>
            <person name="May G.D."/>
            <person name="Shapiro H."/>
            <person name="Ma J."/>
            <person name="Bustamante C.D."/>
            <person name="Schnell R.J."/>
            <person name="Main D."/>
            <person name="Gilbert D."/>
            <person name="Parida L."/>
            <person name="Kuhn D.N."/>
        </authorList>
    </citation>
    <scope>NUCLEOTIDE SEQUENCE [LARGE SCALE GENOMIC DNA]</scope>
    <source>
        <strain evidence="2">cv. Matina 1-6</strain>
    </source>
</reference>
<dbReference type="AlphaFoldDB" id="A0A061DQC2"/>
<protein>
    <submittedName>
        <fullName evidence="1">Uncharacterized protein</fullName>
    </submittedName>
</protein>
<evidence type="ECO:0000313" key="2">
    <source>
        <dbReference type="Proteomes" id="UP000026915"/>
    </source>
</evidence>
<dbReference type="Gramene" id="EOX94915">
    <property type="protein sequence ID" value="EOX94915"/>
    <property type="gene ID" value="TCM_004516"/>
</dbReference>